<proteinExistence type="inferred from homology"/>
<accession>A0ABP8NF68</accession>
<evidence type="ECO:0000313" key="9">
    <source>
        <dbReference type="EMBL" id="GAA4466339.1"/>
    </source>
</evidence>
<evidence type="ECO:0000256" key="2">
    <source>
        <dbReference type="ARBA" id="ARBA00010792"/>
    </source>
</evidence>
<feature type="transmembrane region" description="Helical" evidence="7">
    <location>
        <begin position="27"/>
        <end position="47"/>
    </location>
</feature>
<feature type="transmembrane region" description="Helical" evidence="7">
    <location>
        <begin position="195"/>
        <end position="213"/>
    </location>
</feature>
<dbReference type="PANTHER" id="PTHR30353:SF0">
    <property type="entry name" value="TRANSMEMBRANE PROTEIN"/>
    <property type="match status" value="1"/>
</dbReference>
<keyword evidence="4 7" id="KW-0812">Transmembrane</keyword>
<dbReference type="PANTHER" id="PTHR30353">
    <property type="entry name" value="INNER MEMBRANE PROTEIN DEDA-RELATED"/>
    <property type="match status" value="1"/>
</dbReference>
<keyword evidence="3 7" id="KW-1003">Cell membrane</keyword>
<comment type="similarity">
    <text evidence="2 7">Belongs to the DedA family.</text>
</comment>
<evidence type="ECO:0000256" key="1">
    <source>
        <dbReference type="ARBA" id="ARBA00004651"/>
    </source>
</evidence>
<evidence type="ECO:0000256" key="6">
    <source>
        <dbReference type="ARBA" id="ARBA00023136"/>
    </source>
</evidence>
<dbReference type="Pfam" id="PF09335">
    <property type="entry name" value="VTT_dom"/>
    <property type="match status" value="1"/>
</dbReference>
<dbReference type="RefSeq" id="WP_345082573.1">
    <property type="nucleotide sequence ID" value="NZ_BAABFA010000011.1"/>
</dbReference>
<evidence type="ECO:0000256" key="4">
    <source>
        <dbReference type="ARBA" id="ARBA00022692"/>
    </source>
</evidence>
<comment type="caution">
    <text evidence="9">The sequence shown here is derived from an EMBL/GenBank/DDBJ whole genome shotgun (WGS) entry which is preliminary data.</text>
</comment>
<dbReference type="EMBL" id="BAABFA010000011">
    <property type="protein sequence ID" value="GAA4466339.1"/>
    <property type="molecule type" value="Genomic_DNA"/>
</dbReference>
<sequence>MHDIIELLKTLLADPDKLMAFIRDNGGLYIVMAIIFAETGLFVGFFLPGDSLLFVAGIILATTTPAPFSTDLLNLPYWLTLISLAAIVGNMVGYWLGRRSGHMWFERKESWIFKRKHLVQAHDFYEKKGSLAIIMGRFLPIVRTFAPLIAGIVNMSYKKFMSYSIIGALAWVISMTMAGYLLGSNEFVKHHLEKIVILIIIVTTAPVIFKMFFGKKKEEVKAS</sequence>
<dbReference type="Proteomes" id="UP001500067">
    <property type="component" value="Unassembled WGS sequence"/>
</dbReference>
<evidence type="ECO:0000259" key="8">
    <source>
        <dbReference type="Pfam" id="PF09335"/>
    </source>
</evidence>
<gene>
    <name evidence="9" type="ORF">GCM10023093_20340</name>
</gene>
<evidence type="ECO:0000256" key="7">
    <source>
        <dbReference type="RuleBase" id="RU367016"/>
    </source>
</evidence>
<reference evidence="10" key="1">
    <citation type="journal article" date="2019" name="Int. J. Syst. Evol. Microbiol.">
        <title>The Global Catalogue of Microorganisms (GCM) 10K type strain sequencing project: providing services to taxonomists for standard genome sequencing and annotation.</title>
        <authorList>
            <consortium name="The Broad Institute Genomics Platform"/>
            <consortium name="The Broad Institute Genome Sequencing Center for Infectious Disease"/>
            <person name="Wu L."/>
            <person name="Ma J."/>
        </authorList>
    </citation>
    <scope>NUCLEOTIDE SEQUENCE [LARGE SCALE GENOMIC DNA]</scope>
    <source>
        <strain evidence="10">JCM 32105</strain>
    </source>
</reference>
<keyword evidence="6 7" id="KW-0472">Membrane</keyword>
<dbReference type="InterPro" id="IPR032818">
    <property type="entry name" value="DedA-like"/>
</dbReference>
<comment type="subcellular location">
    <subcellularLocation>
        <location evidence="1 7">Cell membrane</location>
        <topology evidence="1 7">Multi-pass membrane protein</topology>
    </subcellularLocation>
</comment>
<feature type="transmembrane region" description="Helical" evidence="7">
    <location>
        <begin position="163"/>
        <end position="183"/>
    </location>
</feature>
<evidence type="ECO:0000256" key="3">
    <source>
        <dbReference type="ARBA" id="ARBA00022475"/>
    </source>
</evidence>
<feature type="domain" description="VTT" evidence="8">
    <location>
        <begin position="47"/>
        <end position="180"/>
    </location>
</feature>
<evidence type="ECO:0000313" key="10">
    <source>
        <dbReference type="Proteomes" id="UP001500067"/>
    </source>
</evidence>
<protein>
    <submittedName>
        <fullName evidence="9">DedA family protein</fullName>
    </submittedName>
</protein>
<keyword evidence="5 7" id="KW-1133">Transmembrane helix</keyword>
<evidence type="ECO:0000256" key="5">
    <source>
        <dbReference type="ARBA" id="ARBA00022989"/>
    </source>
</evidence>
<organism evidence="9 10">
    <name type="scientific">Nemorincola caseinilytica</name>
    <dbReference type="NCBI Taxonomy" id="2054315"/>
    <lineage>
        <taxon>Bacteria</taxon>
        <taxon>Pseudomonadati</taxon>
        <taxon>Bacteroidota</taxon>
        <taxon>Chitinophagia</taxon>
        <taxon>Chitinophagales</taxon>
        <taxon>Chitinophagaceae</taxon>
        <taxon>Nemorincola</taxon>
    </lineage>
</organism>
<dbReference type="InterPro" id="IPR032816">
    <property type="entry name" value="VTT_dom"/>
</dbReference>
<feature type="transmembrane region" description="Helical" evidence="7">
    <location>
        <begin position="75"/>
        <end position="97"/>
    </location>
</feature>
<keyword evidence="10" id="KW-1185">Reference proteome</keyword>
<name>A0ABP8NF68_9BACT</name>